<dbReference type="SMART" id="SM00239">
    <property type="entry name" value="C2"/>
    <property type="match status" value="1"/>
</dbReference>
<keyword evidence="6" id="KW-1185">Reference proteome</keyword>
<dbReference type="InterPro" id="IPR000008">
    <property type="entry name" value="C2_dom"/>
</dbReference>
<dbReference type="Pfam" id="PF00168">
    <property type="entry name" value="C2"/>
    <property type="match status" value="1"/>
</dbReference>
<dbReference type="AlphaFoldDB" id="A0A8B9CLV9"/>
<feature type="compositionally biased region" description="Basic and acidic residues" evidence="3">
    <location>
        <begin position="236"/>
        <end position="245"/>
    </location>
</feature>
<dbReference type="GO" id="GO:0000149">
    <property type="term" value="F:SNARE binding"/>
    <property type="evidence" value="ECO:0007669"/>
    <property type="project" value="TreeGrafter"/>
</dbReference>
<dbReference type="GO" id="GO:0030276">
    <property type="term" value="F:clathrin binding"/>
    <property type="evidence" value="ECO:0007669"/>
    <property type="project" value="TreeGrafter"/>
</dbReference>
<keyword evidence="2" id="KW-0968">Cytoplasmic vesicle</keyword>
<dbReference type="PRINTS" id="PR00360">
    <property type="entry name" value="C2DOMAIN"/>
</dbReference>
<comment type="cofactor">
    <cofactor evidence="2">
        <name>Ca(2+)</name>
        <dbReference type="ChEBI" id="CHEBI:29108"/>
    </cofactor>
    <text evidence="2">Binds 3 Ca(2+) ions per subunit. The ions are bound to the C2 domains.</text>
</comment>
<comment type="function">
    <text evidence="2">May have a regulatory role in the membrane interactions during trafficking of synaptic vesicles at the active zone of the synapse. It binds acidic phospholipids with a specificity that requires the presence of both an acidic head group and a diacyl backbone.</text>
</comment>
<dbReference type="GO" id="GO:0048488">
    <property type="term" value="P:synaptic vesicle endocytosis"/>
    <property type="evidence" value="ECO:0007669"/>
    <property type="project" value="TreeGrafter"/>
</dbReference>
<keyword evidence="2" id="KW-0770">Synapse</keyword>
<dbReference type="CDD" id="cd21964">
    <property type="entry name" value="Syt2_N"/>
    <property type="match status" value="1"/>
</dbReference>
<dbReference type="Gene3D" id="2.60.40.150">
    <property type="entry name" value="C2 domain"/>
    <property type="match status" value="1"/>
</dbReference>
<name>A0A8B9CLV9_9AVES</name>
<dbReference type="GeneTree" id="ENSGT00940000157586"/>
<dbReference type="GO" id="GO:0031045">
    <property type="term" value="C:dense core granule"/>
    <property type="evidence" value="ECO:0007669"/>
    <property type="project" value="TreeGrafter"/>
</dbReference>
<keyword evidence="2" id="KW-0479">Metal-binding</keyword>
<comment type="subcellular location">
    <subcellularLocation>
        <location evidence="2">Cytoplasmic vesicle</location>
        <location evidence="2">Secretory vesicle</location>
        <location evidence="2">Synaptic vesicle membrane</location>
        <topology evidence="2">Single-pass membrane protein</topology>
    </subcellularLocation>
</comment>
<evidence type="ECO:0000313" key="6">
    <source>
        <dbReference type="Proteomes" id="UP000694426"/>
    </source>
</evidence>
<dbReference type="GO" id="GO:0030424">
    <property type="term" value="C:axon"/>
    <property type="evidence" value="ECO:0007669"/>
    <property type="project" value="TreeGrafter"/>
</dbReference>
<evidence type="ECO:0000256" key="1">
    <source>
        <dbReference type="ARBA" id="ARBA00006996"/>
    </source>
</evidence>
<sequence length="430" mass="47199">MTFKQASMMAPEAAATTVPMATMENSTEAAGPGESKEDMFAKLREKFMNELNKIPLPPWALIAIAVVAGLLILTCCFCICKKCCCKKKKNKKEKGKGMKNAMNMKDMKSGNQDDDDAETGLTEGEGEEEEKEPENLGKLQFSLDYDFQANQARKGLRSRRGGDLPREGIWRGGIPLVGPGGVGGSWVLERSPRSHPQLKLPLSPPADGGDPPSCRTASPGHGRHLGPLRQGVPAPRQEEEVRDQGAEEDAQPCLQRDLHLQGPLPGTGREDAGDGHLRLRSLLQARHHRRGEGAHEHGGPGAAHRGVAGPAERREGGDPYVKIHLLQNGKRLKKKKTTVKKKTLNPYFNESFSFEIPFEQIQKVQVVITVLDYDKLGKNEAIGKIFTGCNSTGTELRHWSDMLANPRRPIAQWHSLKPEEEVDAALGKNK</sequence>
<evidence type="ECO:0000313" key="5">
    <source>
        <dbReference type="Ensembl" id="ENSABRP00000021041.1"/>
    </source>
</evidence>
<keyword evidence="2" id="KW-0472">Membrane</keyword>
<dbReference type="InterPro" id="IPR035892">
    <property type="entry name" value="C2_domain_sf"/>
</dbReference>
<dbReference type="PANTHER" id="PTHR10024">
    <property type="entry name" value="SYNAPTOTAGMIN"/>
    <property type="match status" value="1"/>
</dbReference>
<feature type="compositionally biased region" description="Acidic residues" evidence="3">
    <location>
        <begin position="112"/>
        <end position="132"/>
    </location>
</feature>
<feature type="region of interest" description="Disordered" evidence="3">
    <location>
        <begin position="185"/>
        <end position="274"/>
    </location>
</feature>
<feature type="region of interest" description="Disordered" evidence="3">
    <location>
        <begin position="95"/>
        <end position="137"/>
    </location>
</feature>
<proteinExistence type="inferred from homology"/>
<dbReference type="GO" id="GO:0048791">
    <property type="term" value="P:calcium ion-regulated exocytosis of neurotransmitter"/>
    <property type="evidence" value="ECO:0007669"/>
    <property type="project" value="TreeGrafter"/>
</dbReference>
<dbReference type="GO" id="GO:1903861">
    <property type="term" value="P:positive regulation of dendrite extension"/>
    <property type="evidence" value="ECO:0007669"/>
    <property type="project" value="Ensembl"/>
</dbReference>
<dbReference type="Proteomes" id="UP000694426">
    <property type="component" value="Unplaced"/>
</dbReference>
<feature type="transmembrane region" description="Helical" evidence="2">
    <location>
        <begin position="59"/>
        <end position="80"/>
    </location>
</feature>
<evidence type="ECO:0000256" key="3">
    <source>
        <dbReference type="SAM" id="MobiDB-lite"/>
    </source>
</evidence>
<dbReference type="GO" id="GO:0005886">
    <property type="term" value="C:plasma membrane"/>
    <property type="evidence" value="ECO:0007669"/>
    <property type="project" value="TreeGrafter"/>
</dbReference>
<protein>
    <recommendedName>
        <fullName evidence="2">Synaptotagmin</fullName>
    </recommendedName>
</protein>
<organism evidence="5 6">
    <name type="scientific">Anser brachyrhynchus</name>
    <name type="common">Pink-footed goose</name>
    <dbReference type="NCBI Taxonomy" id="132585"/>
    <lineage>
        <taxon>Eukaryota</taxon>
        <taxon>Metazoa</taxon>
        <taxon>Chordata</taxon>
        <taxon>Craniata</taxon>
        <taxon>Vertebrata</taxon>
        <taxon>Euteleostomi</taxon>
        <taxon>Archelosauria</taxon>
        <taxon>Archosauria</taxon>
        <taxon>Dinosauria</taxon>
        <taxon>Saurischia</taxon>
        <taxon>Theropoda</taxon>
        <taxon>Coelurosauria</taxon>
        <taxon>Aves</taxon>
        <taxon>Neognathae</taxon>
        <taxon>Galloanserae</taxon>
        <taxon>Anseriformes</taxon>
        <taxon>Anatidae</taxon>
        <taxon>Anserinae</taxon>
        <taxon>Anser</taxon>
    </lineage>
</organism>
<reference evidence="5" key="2">
    <citation type="submission" date="2025-09" db="UniProtKB">
        <authorList>
            <consortium name="Ensembl"/>
        </authorList>
    </citation>
    <scope>IDENTIFICATION</scope>
</reference>
<comment type="similarity">
    <text evidence="1 2">Belongs to the synaptotagmin family.</text>
</comment>
<dbReference type="PANTHER" id="PTHR10024:SF223">
    <property type="entry name" value="SYNAPTOTAGMIN-2"/>
    <property type="match status" value="1"/>
</dbReference>
<dbReference type="GO" id="GO:0030672">
    <property type="term" value="C:synaptic vesicle membrane"/>
    <property type="evidence" value="ECO:0007669"/>
    <property type="project" value="UniProtKB-SubCell"/>
</dbReference>
<reference evidence="5" key="1">
    <citation type="submission" date="2025-08" db="UniProtKB">
        <authorList>
            <consortium name="Ensembl"/>
        </authorList>
    </citation>
    <scope>IDENTIFICATION</scope>
</reference>
<keyword evidence="2" id="KW-1133">Transmembrane helix</keyword>
<dbReference type="GO" id="GO:0005509">
    <property type="term" value="F:calcium ion binding"/>
    <property type="evidence" value="ECO:0007669"/>
    <property type="project" value="UniProtKB-UniRule"/>
</dbReference>
<dbReference type="PROSITE" id="PS50004">
    <property type="entry name" value="C2"/>
    <property type="match status" value="1"/>
</dbReference>
<feature type="domain" description="C2" evidence="4">
    <location>
        <begin position="260"/>
        <end position="414"/>
    </location>
</feature>
<gene>
    <name evidence="5" type="primary">SYT2</name>
</gene>
<dbReference type="GO" id="GO:0001786">
    <property type="term" value="F:phosphatidylserine binding"/>
    <property type="evidence" value="ECO:0007669"/>
    <property type="project" value="TreeGrafter"/>
</dbReference>
<evidence type="ECO:0000256" key="2">
    <source>
        <dbReference type="RuleBase" id="RU367154"/>
    </source>
</evidence>
<keyword evidence="2" id="KW-0812">Transmembrane</keyword>
<accession>A0A8B9CLV9</accession>
<evidence type="ECO:0000259" key="4">
    <source>
        <dbReference type="PROSITE" id="PS50004"/>
    </source>
</evidence>
<dbReference type="SUPFAM" id="SSF49562">
    <property type="entry name" value="C2 domain (Calcium/lipid-binding domain, CaLB)"/>
    <property type="match status" value="1"/>
</dbReference>
<feature type="region of interest" description="Disordered" evidence="3">
    <location>
        <begin position="287"/>
        <end position="317"/>
    </location>
</feature>
<dbReference type="GO" id="GO:0005544">
    <property type="term" value="F:calcium-dependent phospholipid binding"/>
    <property type="evidence" value="ECO:0007669"/>
    <property type="project" value="TreeGrafter"/>
</dbReference>
<dbReference type="Ensembl" id="ENSABRT00000029592.1">
    <property type="protein sequence ID" value="ENSABRP00000021041.1"/>
    <property type="gene ID" value="ENSABRG00000017886.1"/>
</dbReference>
<keyword evidence="2" id="KW-0106">Calcium</keyword>